<gene>
    <name evidence="4" type="ORF">TWF106_003578</name>
    <name evidence="3" type="ORF">TWF679_006059</name>
    <name evidence="2" type="ORF">TWF788_010329</name>
</gene>
<organism evidence="3 7">
    <name type="scientific">Orbilia oligospora</name>
    <name type="common">Nematode-trapping fungus</name>
    <name type="synonym">Arthrobotrys oligospora</name>
    <dbReference type="NCBI Taxonomy" id="2813651"/>
    <lineage>
        <taxon>Eukaryota</taxon>
        <taxon>Fungi</taxon>
        <taxon>Dikarya</taxon>
        <taxon>Ascomycota</taxon>
        <taxon>Pezizomycotina</taxon>
        <taxon>Orbiliomycetes</taxon>
        <taxon>Orbiliales</taxon>
        <taxon>Orbiliaceae</taxon>
        <taxon>Orbilia</taxon>
    </lineage>
</organism>
<evidence type="ECO:0000256" key="1">
    <source>
        <dbReference type="SAM" id="SignalP"/>
    </source>
</evidence>
<dbReference type="AlphaFoldDB" id="A0A6G1MKE0"/>
<sequence>MQFTTIVSLLAFTSFITAAPVPAPQLGTGLSVAGLACGALPEECKEVGDTGKQFFKDLATSREKAVAENGAVPVALTDTLAG</sequence>
<dbReference type="EMBL" id="WIWT01000030">
    <property type="protein sequence ID" value="KAF3212287.1"/>
    <property type="molecule type" value="Genomic_DNA"/>
</dbReference>
<evidence type="ECO:0000313" key="5">
    <source>
        <dbReference type="Proteomes" id="UP000472727"/>
    </source>
</evidence>
<dbReference type="EMBL" id="WIWS01000018">
    <property type="protein sequence ID" value="KAF3224609.1"/>
    <property type="molecule type" value="Genomic_DNA"/>
</dbReference>
<comment type="caution">
    <text evidence="3">The sequence shown here is derived from an EMBL/GenBank/DDBJ whole genome shotgun (WGS) entry which is preliminary data.</text>
</comment>
<dbReference type="OrthoDB" id="5405879at2759"/>
<keyword evidence="1" id="KW-0732">Signal</keyword>
<evidence type="ECO:0000313" key="6">
    <source>
        <dbReference type="Proteomes" id="UP000479691"/>
    </source>
</evidence>
<accession>A0A6G1MKE0</accession>
<dbReference type="Proteomes" id="UP000614610">
    <property type="component" value="Unassembled WGS sequence"/>
</dbReference>
<protein>
    <submittedName>
        <fullName evidence="3">Uncharacterized protein</fullName>
    </submittedName>
</protein>
<dbReference type="Proteomes" id="UP000479691">
    <property type="component" value="Unassembled WGS sequence"/>
</dbReference>
<evidence type="ECO:0000313" key="4">
    <source>
        <dbReference type="EMBL" id="KAF3224609.1"/>
    </source>
</evidence>
<feature type="chain" id="PRO_5041093947" evidence="1">
    <location>
        <begin position="19"/>
        <end position="82"/>
    </location>
</feature>
<evidence type="ECO:0000313" key="7">
    <source>
        <dbReference type="Proteomes" id="UP000614610"/>
    </source>
</evidence>
<proteinExistence type="predicted"/>
<evidence type="ECO:0000313" key="3">
    <source>
        <dbReference type="EMBL" id="KAF3212287.1"/>
    </source>
</evidence>
<evidence type="ECO:0000313" key="2">
    <source>
        <dbReference type="EMBL" id="KAF3169928.1"/>
    </source>
</evidence>
<feature type="signal peptide" evidence="1">
    <location>
        <begin position="1"/>
        <end position="18"/>
    </location>
</feature>
<dbReference type="Proteomes" id="UP000472727">
    <property type="component" value="Unassembled WGS sequence"/>
</dbReference>
<dbReference type="EMBL" id="JAABOE010000077">
    <property type="protein sequence ID" value="KAF3169928.1"/>
    <property type="molecule type" value="Genomic_DNA"/>
</dbReference>
<name>A0A6G1MKE0_ORBOL</name>
<reference evidence="5 6" key="1">
    <citation type="submission" date="2019-06" db="EMBL/GenBank/DDBJ databases">
        <authorList>
            <person name="Palmer J.M."/>
        </authorList>
    </citation>
    <scope>NUCLEOTIDE SEQUENCE</scope>
    <source>
        <strain evidence="4 5">TWF106</strain>
        <strain evidence="3">TWF679</strain>
        <strain evidence="2 6">TWF788</strain>
    </source>
</reference>